<dbReference type="EMBL" id="ML978201">
    <property type="protein sequence ID" value="KAF2029373.1"/>
    <property type="molecule type" value="Genomic_DNA"/>
</dbReference>
<dbReference type="AlphaFoldDB" id="A0A9P4LL28"/>
<comment type="caution">
    <text evidence="1">The sequence shown here is derived from an EMBL/GenBank/DDBJ whole genome shotgun (WGS) entry which is preliminary data.</text>
</comment>
<evidence type="ECO:0000313" key="2">
    <source>
        <dbReference type="Proteomes" id="UP000799777"/>
    </source>
</evidence>
<protein>
    <submittedName>
        <fullName evidence="1">Uncharacterized protein</fullName>
    </submittedName>
</protein>
<accession>A0A9P4LL28</accession>
<reference evidence="1" key="1">
    <citation type="journal article" date="2020" name="Stud. Mycol.">
        <title>101 Dothideomycetes genomes: a test case for predicting lifestyles and emergence of pathogens.</title>
        <authorList>
            <person name="Haridas S."/>
            <person name="Albert R."/>
            <person name="Binder M."/>
            <person name="Bloem J."/>
            <person name="Labutti K."/>
            <person name="Salamov A."/>
            <person name="Andreopoulos B."/>
            <person name="Baker S."/>
            <person name="Barry K."/>
            <person name="Bills G."/>
            <person name="Bluhm B."/>
            <person name="Cannon C."/>
            <person name="Castanera R."/>
            <person name="Culley D."/>
            <person name="Daum C."/>
            <person name="Ezra D."/>
            <person name="Gonzalez J."/>
            <person name="Henrissat B."/>
            <person name="Kuo A."/>
            <person name="Liang C."/>
            <person name="Lipzen A."/>
            <person name="Lutzoni F."/>
            <person name="Magnuson J."/>
            <person name="Mondo S."/>
            <person name="Nolan M."/>
            <person name="Ohm R."/>
            <person name="Pangilinan J."/>
            <person name="Park H.-J."/>
            <person name="Ramirez L."/>
            <person name="Alfaro M."/>
            <person name="Sun H."/>
            <person name="Tritt A."/>
            <person name="Yoshinaga Y."/>
            <person name="Zwiers L.-H."/>
            <person name="Turgeon B."/>
            <person name="Goodwin S."/>
            <person name="Spatafora J."/>
            <person name="Crous P."/>
            <person name="Grigoriev I."/>
        </authorList>
    </citation>
    <scope>NUCLEOTIDE SEQUENCE</scope>
    <source>
        <strain evidence="1">CBS 110217</strain>
    </source>
</reference>
<organism evidence="1 2">
    <name type="scientific">Setomelanomma holmii</name>
    <dbReference type="NCBI Taxonomy" id="210430"/>
    <lineage>
        <taxon>Eukaryota</taxon>
        <taxon>Fungi</taxon>
        <taxon>Dikarya</taxon>
        <taxon>Ascomycota</taxon>
        <taxon>Pezizomycotina</taxon>
        <taxon>Dothideomycetes</taxon>
        <taxon>Pleosporomycetidae</taxon>
        <taxon>Pleosporales</taxon>
        <taxon>Pleosporineae</taxon>
        <taxon>Phaeosphaeriaceae</taxon>
        <taxon>Setomelanomma</taxon>
    </lineage>
</organism>
<name>A0A9P4LL28_9PLEO</name>
<gene>
    <name evidence="1" type="ORF">EK21DRAFT_89790</name>
</gene>
<keyword evidence="2" id="KW-1185">Reference proteome</keyword>
<sequence length="154" mass="16510">MSSTISTKDVCVSPCGIQIPRLRVLNPLLRLEACGVWMPDCFAGGTAKTSRLPKAAMRHKSAQLKLGAQHCPAARYLDLRVAVVATYFAYRPSLSPTDPFTSQDGQVQRLQWSQVSLPRKLRGEVLAPGPADVSSCNASGDRATSSAIGLQLAE</sequence>
<dbReference type="Proteomes" id="UP000799777">
    <property type="component" value="Unassembled WGS sequence"/>
</dbReference>
<proteinExistence type="predicted"/>
<evidence type="ECO:0000313" key="1">
    <source>
        <dbReference type="EMBL" id="KAF2029373.1"/>
    </source>
</evidence>